<evidence type="ECO:0000313" key="3">
    <source>
        <dbReference type="Proteomes" id="UP000242188"/>
    </source>
</evidence>
<dbReference type="OrthoDB" id="5975054at2759"/>
<dbReference type="Gene3D" id="3.10.129.10">
    <property type="entry name" value="Hotdog Thioesterase"/>
    <property type="match status" value="1"/>
</dbReference>
<dbReference type="Pfam" id="PF20791">
    <property type="entry name" value="Acyl-ACP_TE_C"/>
    <property type="match status" value="1"/>
</dbReference>
<evidence type="ECO:0000313" key="2">
    <source>
        <dbReference type="EMBL" id="OWF46528.1"/>
    </source>
</evidence>
<dbReference type="InterPro" id="IPR029069">
    <property type="entry name" value="HotDog_dom_sf"/>
</dbReference>
<dbReference type="SUPFAM" id="SSF54637">
    <property type="entry name" value="Thioesterase/thiol ester dehydrase-isomerase"/>
    <property type="match status" value="1"/>
</dbReference>
<dbReference type="AlphaFoldDB" id="A0A210QCR1"/>
<gene>
    <name evidence="2" type="ORF">KP79_PYT26239</name>
</gene>
<sequence length="114" mass="13099">MEVKTRYSDTDFNDHVNHTEYIKFCLESATEATLSGYYSHFTSDILWYPVLESDIIHLGESRACDILTVYTWQDETNFQIIHFSIHNHSTSKCAAVATIKFGTESLKPQTKSNL</sequence>
<dbReference type="InterPro" id="IPR049427">
    <property type="entry name" value="Acyl-ACP_TE_C"/>
</dbReference>
<keyword evidence="3" id="KW-1185">Reference proteome</keyword>
<dbReference type="PANTHER" id="PTHR34487">
    <property type="entry name" value="ACYL-ACP THIOESTERASE"/>
    <property type="match status" value="1"/>
</dbReference>
<proteinExistence type="predicted"/>
<protein>
    <recommendedName>
        <fullName evidence="1">Acyl-ACP thioesterase-like C-terminal domain-containing protein</fullName>
    </recommendedName>
</protein>
<accession>A0A210QCR1</accession>
<evidence type="ECO:0000259" key="1">
    <source>
        <dbReference type="Pfam" id="PF20791"/>
    </source>
</evidence>
<name>A0A210QCR1_MIZYE</name>
<reference evidence="2 3" key="1">
    <citation type="journal article" date="2017" name="Nat. Ecol. Evol.">
        <title>Scallop genome provides insights into evolution of bilaterian karyotype and development.</title>
        <authorList>
            <person name="Wang S."/>
            <person name="Zhang J."/>
            <person name="Jiao W."/>
            <person name="Li J."/>
            <person name="Xun X."/>
            <person name="Sun Y."/>
            <person name="Guo X."/>
            <person name="Huan P."/>
            <person name="Dong B."/>
            <person name="Zhang L."/>
            <person name="Hu X."/>
            <person name="Sun X."/>
            <person name="Wang J."/>
            <person name="Zhao C."/>
            <person name="Wang Y."/>
            <person name="Wang D."/>
            <person name="Huang X."/>
            <person name="Wang R."/>
            <person name="Lv J."/>
            <person name="Li Y."/>
            <person name="Zhang Z."/>
            <person name="Liu B."/>
            <person name="Lu W."/>
            <person name="Hui Y."/>
            <person name="Liang J."/>
            <person name="Zhou Z."/>
            <person name="Hou R."/>
            <person name="Li X."/>
            <person name="Liu Y."/>
            <person name="Li H."/>
            <person name="Ning X."/>
            <person name="Lin Y."/>
            <person name="Zhao L."/>
            <person name="Xing Q."/>
            <person name="Dou J."/>
            <person name="Li Y."/>
            <person name="Mao J."/>
            <person name="Guo H."/>
            <person name="Dou H."/>
            <person name="Li T."/>
            <person name="Mu C."/>
            <person name="Jiang W."/>
            <person name="Fu Q."/>
            <person name="Fu X."/>
            <person name="Miao Y."/>
            <person name="Liu J."/>
            <person name="Yu Q."/>
            <person name="Li R."/>
            <person name="Liao H."/>
            <person name="Li X."/>
            <person name="Kong Y."/>
            <person name="Jiang Z."/>
            <person name="Chourrout D."/>
            <person name="Li R."/>
            <person name="Bao Z."/>
        </authorList>
    </citation>
    <scope>NUCLEOTIDE SEQUENCE [LARGE SCALE GENOMIC DNA]</scope>
    <source>
        <strain evidence="2 3">PY_sf001</strain>
    </source>
</reference>
<dbReference type="Proteomes" id="UP000242188">
    <property type="component" value="Unassembled WGS sequence"/>
</dbReference>
<feature type="domain" description="Acyl-ACP thioesterase-like C-terminal" evidence="1">
    <location>
        <begin position="2"/>
        <end position="37"/>
    </location>
</feature>
<dbReference type="EMBL" id="NEDP02004169">
    <property type="protein sequence ID" value="OWF46528.1"/>
    <property type="molecule type" value="Genomic_DNA"/>
</dbReference>
<organism evidence="2 3">
    <name type="scientific">Mizuhopecten yessoensis</name>
    <name type="common">Japanese scallop</name>
    <name type="synonym">Patinopecten yessoensis</name>
    <dbReference type="NCBI Taxonomy" id="6573"/>
    <lineage>
        <taxon>Eukaryota</taxon>
        <taxon>Metazoa</taxon>
        <taxon>Spiralia</taxon>
        <taxon>Lophotrochozoa</taxon>
        <taxon>Mollusca</taxon>
        <taxon>Bivalvia</taxon>
        <taxon>Autobranchia</taxon>
        <taxon>Pteriomorphia</taxon>
        <taxon>Pectinida</taxon>
        <taxon>Pectinoidea</taxon>
        <taxon>Pectinidae</taxon>
        <taxon>Mizuhopecten</taxon>
    </lineage>
</organism>
<comment type="caution">
    <text evidence="2">The sequence shown here is derived from an EMBL/GenBank/DDBJ whole genome shotgun (WGS) entry which is preliminary data.</text>
</comment>
<dbReference type="PANTHER" id="PTHR34487:SF1">
    <property type="entry name" value="ACYL-ACP THIOESTERASE"/>
    <property type="match status" value="1"/>
</dbReference>